<comment type="caution">
    <text evidence="2">The sequence shown here is derived from an EMBL/GenBank/DDBJ whole genome shotgun (WGS) entry which is preliminary data.</text>
</comment>
<dbReference type="AlphaFoldDB" id="A0AAV9HHB8"/>
<name>A0AAV9HHB8_9PEZI</name>
<dbReference type="EMBL" id="MU865026">
    <property type="protein sequence ID" value="KAK4459848.1"/>
    <property type="molecule type" value="Genomic_DNA"/>
</dbReference>
<feature type="region of interest" description="Disordered" evidence="1">
    <location>
        <begin position="41"/>
        <end position="142"/>
    </location>
</feature>
<evidence type="ECO:0000313" key="3">
    <source>
        <dbReference type="Proteomes" id="UP001321749"/>
    </source>
</evidence>
<evidence type="ECO:0000256" key="1">
    <source>
        <dbReference type="SAM" id="MobiDB-lite"/>
    </source>
</evidence>
<feature type="compositionally biased region" description="Basic and acidic residues" evidence="1">
    <location>
        <begin position="47"/>
        <end position="59"/>
    </location>
</feature>
<keyword evidence="3" id="KW-1185">Reference proteome</keyword>
<reference evidence="2" key="1">
    <citation type="journal article" date="2023" name="Mol. Phylogenet. Evol.">
        <title>Genome-scale phylogeny and comparative genomics of the fungal order Sordariales.</title>
        <authorList>
            <person name="Hensen N."/>
            <person name="Bonometti L."/>
            <person name="Westerberg I."/>
            <person name="Brannstrom I.O."/>
            <person name="Guillou S."/>
            <person name="Cros-Aarteil S."/>
            <person name="Calhoun S."/>
            <person name="Haridas S."/>
            <person name="Kuo A."/>
            <person name="Mondo S."/>
            <person name="Pangilinan J."/>
            <person name="Riley R."/>
            <person name="LaButti K."/>
            <person name="Andreopoulos B."/>
            <person name="Lipzen A."/>
            <person name="Chen C."/>
            <person name="Yan M."/>
            <person name="Daum C."/>
            <person name="Ng V."/>
            <person name="Clum A."/>
            <person name="Steindorff A."/>
            <person name="Ohm R.A."/>
            <person name="Martin F."/>
            <person name="Silar P."/>
            <person name="Natvig D.O."/>
            <person name="Lalanne C."/>
            <person name="Gautier V."/>
            <person name="Ament-Velasquez S.L."/>
            <person name="Kruys A."/>
            <person name="Hutchinson M.I."/>
            <person name="Powell A.J."/>
            <person name="Barry K."/>
            <person name="Miller A.N."/>
            <person name="Grigoriev I.V."/>
            <person name="Debuchy R."/>
            <person name="Gladieux P."/>
            <person name="Hiltunen Thoren M."/>
            <person name="Johannesson H."/>
        </authorList>
    </citation>
    <scope>NUCLEOTIDE SEQUENCE</scope>
    <source>
        <strain evidence="2">PSN324</strain>
    </source>
</reference>
<gene>
    <name evidence="2" type="ORF">QBC42DRAFT_289137</name>
</gene>
<protein>
    <submittedName>
        <fullName evidence="2">Uncharacterized protein</fullName>
    </submittedName>
</protein>
<accession>A0AAV9HHB8</accession>
<organism evidence="2 3">
    <name type="scientific">Cladorrhinum samala</name>
    <dbReference type="NCBI Taxonomy" id="585594"/>
    <lineage>
        <taxon>Eukaryota</taxon>
        <taxon>Fungi</taxon>
        <taxon>Dikarya</taxon>
        <taxon>Ascomycota</taxon>
        <taxon>Pezizomycotina</taxon>
        <taxon>Sordariomycetes</taxon>
        <taxon>Sordariomycetidae</taxon>
        <taxon>Sordariales</taxon>
        <taxon>Podosporaceae</taxon>
        <taxon>Cladorrhinum</taxon>
    </lineage>
</organism>
<proteinExistence type="predicted"/>
<sequence>MSNPTDKTELQRLEEERDALLACLAVCKAAQARVDEALTLPDAITEEGPHSTPKDDKRVVSSLSDTGSKVDPGDTANPSQPTNLAHRQRKNPPIAKGHNQRGGRMDGRENSAAKSERGSREDSFVMVENLDEGDPDPDEGGN</sequence>
<feature type="compositionally biased region" description="Basic and acidic residues" evidence="1">
    <location>
        <begin position="103"/>
        <end position="123"/>
    </location>
</feature>
<reference evidence="2" key="2">
    <citation type="submission" date="2023-06" db="EMBL/GenBank/DDBJ databases">
        <authorList>
            <consortium name="Lawrence Berkeley National Laboratory"/>
            <person name="Mondo S.J."/>
            <person name="Hensen N."/>
            <person name="Bonometti L."/>
            <person name="Westerberg I."/>
            <person name="Brannstrom I.O."/>
            <person name="Guillou S."/>
            <person name="Cros-Aarteil S."/>
            <person name="Calhoun S."/>
            <person name="Haridas S."/>
            <person name="Kuo A."/>
            <person name="Pangilinan J."/>
            <person name="Riley R."/>
            <person name="Labutti K."/>
            <person name="Andreopoulos B."/>
            <person name="Lipzen A."/>
            <person name="Chen C."/>
            <person name="Yanf M."/>
            <person name="Daum C."/>
            <person name="Ng V."/>
            <person name="Clum A."/>
            <person name="Steindorff A."/>
            <person name="Ohm R."/>
            <person name="Martin F."/>
            <person name="Silar P."/>
            <person name="Natvig D."/>
            <person name="Lalanne C."/>
            <person name="Gautier V."/>
            <person name="Ament-Velasquez S.L."/>
            <person name="Kruys A."/>
            <person name="Hutchinson M.I."/>
            <person name="Powell A.J."/>
            <person name="Barry K."/>
            <person name="Miller A.N."/>
            <person name="Grigoriev I.V."/>
            <person name="Debuchy R."/>
            <person name="Gladieux P."/>
            <person name="Thoren M.H."/>
            <person name="Johannesson H."/>
        </authorList>
    </citation>
    <scope>NUCLEOTIDE SEQUENCE</scope>
    <source>
        <strain evidence="2">PSN324</strain>
    </source>
</reference>
<dbReference type="Proteomes" id="UP001321749">
    <property type="component" value="Unassembled WGS sequence"/>
</dbReference>
<feature type="compositionally biased region" description="Acidic residues" evidence="1">
    <location>
        <begin position="129"/>
        <end position="142"/>
    </location>
</feature>
<evidence type="ECO:0000313" key="2">
    <source>
        <dbReference type="EMBL" id="KAK4459848.1"/>
    </source>
</evidence>
<feature type="compositionally biased region" description="Polar residues" evidence="1">
    <location>
        <begin position="76"/>
        <end position="85"/>
    </location>
</feature>